<organism evidence="1">
    <name type="scientific">marine metagenome</name>
    <dbReference type="NCBI Taxonomy" id="408172"/>
    <lineage>
        <taxon>unclassified sequences</taxon>
        <taxon>metagenomes</taxon>
        <taxon>ecological metagenomes</taxon>
    </lineage>
</organism>
<dbReference type="AlphaFoldDB" id="A0A383BP70"/>
<sequence>EVTPPLRVLFSSNSFIRERNHLYYYLDLPKNDLNLREYEVSHVGPDDEILSSKQTVRFRRSNLFPEVPVPSLQLVQIEDENQIMQFAFGKVVLKETTVIVDNATKLLEQKTEKSGNSEIVPADKQLQTKSRIFVLRLSWPLLSDKSLKRLQGKGDYFEELELYQVQLYRTRSGDEWPETPINLNSTQNNYFLDRVKVDSPLANYPHLTDIHQTISPAKLSFYIDFHDQNGDTWLYKLRLVDRFG</sequence>
<accession>A0A383BP70</accession>
<feature type="non-terminal residue" evidence="1">
    <location>
        <position position="244"/>
    </location>
</feature>
<gene>
    <name evidence="1" type="ORF">METZ01_LOCUS474484</name>
</gene>
<proteinExistence type="predicted"/>
<evidence type="ECO:0000313" key="1">
    <source>
        <dbReference type="EMBL" id="SVE21630.1"/>
    </source>
</evidence>
<protein>
    <submittedName>
        <fullName evidence="1">Uncharacterized protein</fullName>
    </submittedName>
</protein>
<reference evidence="1" key="1">
    <citation type="submission" date="2018-05" db="EMBL/GenBank/DDBJ databases">
        <authorList>
            <person name="Lanie J.A."/>
            <person name="Ng W.-L."/>
            <person name="Kazmierczak K.M."/>
            <person name="Andrzejewski T.M."/>
            <person name="Davidsen T.M."/>
            <person name="Wayne K.J."/>
            <person name="Tettelin H."/>
            <person name="Glass J.I."/>
            <person name="Rusch D."/>
            <person name="Podicherti R."/>
            <person name="Tsui H.-C.T."/>
            <person name="Winkler M.E."/>
        </authorList>
    </citation>
    <scope>NUCLEOTIDE SEQUENCE</scope>
</reference>
<name>A0A383BP70_9ZZZZ</name>
<dbReference type="EMBL" id="UINC01202020">
    <property type="protein sequence ID" value="SVE21630.1"/>
    <property type="molecule type" value="Genomic_DNA"/>
</dbReference>
<feature type="non-terminal residue" evidence="1">
    <location>
        <position position="1"/>
    </location>
</feature>